<dbReference type="GO" id="GO:0005524">
    <property type="term" value="F:ATP binding"/>
    <property type="evidence" value="ECO:0007669"/>
    <property type="project" value="UniProtKB-KW"/>
</dbReference>
<dbReference type="NCBIfam" id="TIGR00929">
    <property type="entry name" value="VirB4_CagE"/>
    <property type="match status" value="1"/>
</dbReference>
<keyword evidence="2" id="KW-0547">Nucleotide-binding</keyword>
<dbReference type="InterPro" id="IPR004346">
    <property type="entry name" value="CagE_TrbE_VirB"/>
</dbReference>
<evidence type="ECO:0000256" key="4">
    <source>
        <dbReference type="SAM" id="MobiDB-lite"/>
    </source>
</evidence>
<evidence type="ECO:0000256" key="1">
    <source>
        <dbReference type="ARBA" id="ARBA00006512"/>
    </source>
</evidence>
<comment type="similarity">
    <text evidence="1">Belongs to the TrbE/VirB4 family.</text>
</comment>
<dbReference type="EMBL" id="JAVKQK010000007">
    <property type="protein sequence ID" value="MDU9789922.1"/>
    <property type="molecule type" value="Genomic_DNA"/>
</dbReference>
<keyword evidence="3" id="KW-0067">ATP-binding</keyword>
<feature type="region of interest" description="Disordered" evidence="4">
    <location>
        <begin position="154"/>
        <end position="193"/>
    </location>
</feature>
<gene>
    <name evidence="6" type="ORF">RGC53_03600</name>
</gene>
<evidence type="ECO:0000259" key="5">
    <source>
        <dbReference type="Pfam" id="PF03135"/>
    </source>
</evidence>
<evidence type="ECO:0000256" key="2">
    <source>
        <dbReference type="ARBA" id="ARBA00022741"/>
    </source>
</evidence>
<accession>A0AAW8XCQ9</accession>
<dbReference type="InterPro" id="IPR027417">
    <property type="entry name" value="P-loop_NTPase"/>
</dbReference>
<dbReference type="PANTHER" id="PTHR30121">
    <property type="entry name" value="UNCHARACTERIZED PROTEIN YJGR-RELATED"/>
    <property type="match status" value="1"/>
</dbReference>
<protein>
    <submittedName>
        <fullName evidence="6">VirB4 family type IV secretion/conjugal transfer ATPase</fullName>
    </submittedName>
</protein>
<dbReference type="AlphaFoldDB" id="A0AAW8XCQ9"/>
<dbReference type="InterPro" id="IPR018145">
    <property type="entry name" value="CagE_TrbE_VirB_cntrl_dom"/>
</dbReference>
<evidence type="ECO:0000256" key="3">
    <source>
        <dbReference type="ARBA" id="ARBA00022840"/>
    </source>
</evidence>
<dbReference type="Pfam" id="PF03135">
    <property type="entry name" value="CagE_TrbE_VirB"/>
    <property type="match status" value="1"/>
</dbReference>
<evidence type="ECO:0000313" key="7">
    <source>
        <dbReference type="Proteomes" id="UP001262343"/>
    </source>
</evidence>
<name>A0AAW8XCQ9_HELPX</name>
<proteinExistence type="inferred from homology"/>
<sequence length="860" mass="99049">MFENALKYCKEKAIDLLTGFVPKTYSMTEECNILGLYDDTFIITKQENLVAIMSLQGLSYSNLMQKDLEGYFDTRQNVLNTISKDIQLRIVAKRRKEFINQSPNIDNPYAKAIITQFESKEIYKTEYFLVFESITSNVKSFFEKKKLEMTTSINEELEESSKENKQENENSSNETHSNTSSNKDKKNKFKKKTTFSATSKRALLIQTIERVKNALREFKPTLLNSKEVLNFYAEYINGKYIAFNPKLKRLSDSYIASNIHFKKDYFIIEFQNQSTFCACVGIKNYESEEISSLPISTLLHTQIELDLIFHIRSLGQFESLNFLKTKKKLTLSKIVKNDIDDYIELVQANRLSMQECALNLVLRAKNKAKLDKSLKEILSLLNNAGLGSVTETIGLKPSYFSFFPNNANINPRMRNQTSQVIASLILFEKNNTGFRANSWGDMPLSVFKNLDHSPYLFNFHNQEVKHKGVLAHNVARVVGHTMIIGATGAGKTTLISYLMMSALKYPNIDILALDRLNGLYSFTKYFDGIYNEGESFHINPFSLEDSPSNRAFLLHFYAQMAKVDSYDKHNDKIEDRTALLNAIDTMYRNYNDEVKQAKFSNQELPLPFDLKEFVNSIVKTNTNILDSSFENYLKSPLFSSRMDSLDFKTRISTINTDNTLHNDDDAGLLAYYVFHKMIDRALRINRGFLCFIDEFKSYAQNEMMNKKINEIITQARKANGVIVLALQDINQLSEVRNAQSFIKNMGQLILYPQRNIDTKDLNDKFGIRLSDTEKHFLENTAVNEYKVLLKNMNDGSSNIIDVSLSSLGNYLQIFSSNSSMVEHIENLIKHYPTTWKEVFVNNTYQKFDDKKHLEKVLCPT</sequence>
<evidence type="ECO:0000313" key="6">
    <source>
        <dbReference type="EMBL" id="MDU9789922.1"/>
    </source>
</evidence>
<dbReference type="InterPro" id="IPR051162">
    <property type="entry name" value="T4SS_component"/>
</dbReference>
<dbReference type="Proteomes" id="UP001262343">
    <property type="component" value="Unassembled WGS sequence"/>
</dbReference>
<dbReference type="SUPFAM" id="SSF52540">
    <property type="entry name" value="P-loop containing nucleoside triphosphate hydrolases"/>
    <property type="match status" value="1"/>
</dbReference>
<organism evidence="6 7">
    <name type="scientific">Helicobacter pylori</name>
    <name type="common">Campylobacter pylori</name>
    <dbReference type="NCBI Taxonomy" id="210"/>
    <lineage>
        <taxon>Bacteria</taxon>
        <taxon>Pseudomonadati</taxon>
        <taxon>Campylobacterota</taxon>
        <taxon>Epsilonproteobacteria</taxon>
        <taxon>Campylobacterales</taxon>
        <taxon>Helicobacteraceae</taxon>
        <taxon>Helicobacter</taxon>
    </lineage>
</organism>
<reference evidence="6" key="1">
    <citation type="submission" date="2023-08" db="EMBL/GenBank/DDBJ databases">
        <title>First insite into the whole-genome sequence variations in clarithromycin resistant Helicobacter pylori clinical isolates in Russia.</title>
        <authorList>
            <person name="Starkova D.A."/>
            <person name="Svarval A.V."/>
            <person name="Polev D.E."/>
            <person name="Saitova A.T."/>
            <person name="Gladyshev N.S."/>
            <person name="Egorova S.A."/>
        </authorList>
    </citation>
    <scope>NUCLEOTIDE SEQUENCE</scope>
    <source>
        <strain evidence="6">HP96</strain>
    </source>
</reference>
<feature type="compositionally biased region" description="Basic and acidic residues" evidence="4">
    <location>
        <begin position="159"/>
        <end position="168"/>
    </location>
</feature>
<feature type="domain" description="CagE TrbE VirB component of type IV transporter system central" evidence="5">
    <location>
        <begin position="214"/>
        <end position="412"/>
    </location>
</feature>
<dbReference type="PANTHER" id="PTHR30121:SF12">
    <property type="entry name" value="TYPE IV SECRETION SYSTEM PROTEIN CAGE"/>
    <property type="match status" value="1"/>
</dbReference>
<feature type="compositionally biased region" description="Low complexity" evidence="4">
    <location>
        <begin position="169"/>
        <end position="181"/>
    </location>
</feature>
<dbReference type="RefSeq" id="WP_316469847.1">
    <property type="nucleotide sequence ID" value="NZ_JAVKQK010000007.1"/>
</dbReference>
<comment type="caution">
    <text evidence="6">The sequence shown here is derived from an EMBL/GenBank/DDBJ whole genome shotgun (WGS) entry which is preliminary data.</text>
</comment>
<dbReference type="Gene3D" id="3.40.50.300">
    <property type="entry name" value="P-loop containing nucleotide triphosphate hydrolases"/>
    <property type="match status" value="1"/>
</dbReference>